<dbReference type="Pfam" id="PF00931">
    <property type="entry name" value="NB-ARC"/>
    <property type="match status" value="1"/>
</dbReference>
<evidence type="ECO:0000259" key="2">
    <source>
        <dbReference type="Pfam" id="PF00931"/>
    </source>
</evidence>
<dbReference type="AlphaFoldDB" id="A0AAW2KK30"/>
<dbReference type="Gene3D" id="3.40.50.300">
    <property type="entry name" value="P-loop containing nucleotide triphosphate hydrolases"/>
    <property type="match status" value="1"/>
</dbReference>
<proteinExistence type="predicted"/>
<reference evidence="3" key="2">
    <citation type="journal article" date="2024" name="Plant">
        <title>Genomic evolution and insights into agronomic trait innovations of Sesamum species.</title>
        <authorList>
            <person name="Miao H."/>
            <person name="Wang L."/>
            <person name="Qu L."/>
            <person name="Liu H."/>
            <person name="Sun Y."/>
            <person name="Le M."/>
            <person name="Wang Q."/>
            <person name="Wei S."/>
            <person name="Zheng Y."/>
            <person name="Lin W."/>
            <person name="Duan Y."/>
            <person name="Cao H."/>
            <person name="Xiong S."/>
            <person name="Wang X."/>
            <person name="Wei L."/>
            <person name="Li C."/>
            <person name="Ma Q."/>
            <person name="Ju M."/>
            <person name="Zhao R."/>
            <person name="Li G."/>
            <person name="Mu C."/>
            <person name="Tian Q."/>
            <person name="Mei H."/>
            <person name="Zhang T."/>
            <person name="Gao T."/>
            <person name="Zhang H."/>
        </authorList>
    </citation>
    <scope>NUCLEOTIDE SEQUENCE</scope>
    <source>
        <strain evidence="3">G02</strain>
    </source>
</reference>
<dbReference type="GO" id="GO:0043531">
    <property type="term" value="F:ADP binding"/>
    <property type="evidence" value="ECO:0007669"/>
    <property type="project" value="InterPro"/>
</dbReference>
<dbReference type="InterPro" id="IPR002182">
    <property type="entry name" value="NB-ARC"/>
</dbReference>
<evidence type="ECO:0000256" key="1">
    <source>
        <dbReference type="ARBA" id="ARBA00022821"/>
    </source>
</evidence>
<reference evidence="3" key="1">
    <citation type="submission" date="2020-06" db="EMBL/GenBank/DDBJ databases">
        <authorList>
            <person name="Li T."/>
            <person name="Hu X."/>
            <person name="Zhang T."/>
            <person name="Song X."/>
            <person name="Zhang H."/>
            <person name="Dai N."/>
            <person name="Sheng W."/>
            <person name="Hou X."/>
            <person name="Wei L."/>
        </authorList>
    </citation>
    <scope>NUCLEOTIDE SEQUENCE</scope>
    <source>
        <strain evidence="3">G02</strain>
        <tissue evidence="3">Leaf</tissue>
    </source>
</reference>
<comment type="caution">
    <text evidence="3">The sequence shown here is derived from an EMBL/GenBank/DDBJ whole genome shotgun (WGS) entry which is preliminary data.</text>
</comment>
<gene>
    <name evidence="3" type="ORF">Sradi_6093500</name>
</gene>
<organism evidence="3">
    <name type="scientific">Sesamum radiatum</name>
    <name type="common">Black benniseed</name>
    <dbReference type="NCBI Taxonomy" id="300843"/>
    <lineage>
        <taxon>Eukaryota</taxon>
        <taxon>Viridiplantae</taxon>
        <taxon>Streptophyta</taxon>
        <taxon>Embryophyta</taxon>
        <taxon>Tracheophyta</taxon>
        <taxon>Spermatophyta</taxon>
        <taxon>Magnoliopsida</taxon>
        <taxon>eudicotyledons</taxon>
        <taxon>Gunneridae</taxon>
        <taxon>Pentapetalae</taxon>
        <taxon>asterids</taxon>
        <taxon>lamiids</taxon>
        <taxon>Lamiales</taxon>
        <taxon>Pedaliaceae</taxon>
        <taxon>Sesamum</taxon>
    </lineage>
</organism>
<accession>A0AAW2KK30</accession>
<sequence>MIKELMGVVCKEEWDEVKEQKPVVDSLSSRVLPSGGGNCTMVGFDERLVQIIDELTRDEPDLKIFTIVGMREYSVQEILLGLLSDERNDSGEKSLAELGKQLHLKLFRRRYLIVMDDVWSNKAWDDLKQFFPNNGNESRVVVTTRLSNVAVSLGSQDPYLMDFLDEKNCWNLLCEKVFAQKHCPYPELEQIGKDIAKGCKDFP</sequence>
<dbReference type="InterPro" id="IPR027417">
    <property type="entry name" value="P-loop_NTPase"/>
</dbReference>
<dbReference type="EMBL" id="JACGWJ010000028">
    <property type="protein sequence ID" value="KAL0306762.1"/>
    <property type="molecule type" value="Genomic_DNA"/>
</dbReference>
<feature type="domain" description="NB-ARC" evidence="2">
    <location>
        <begin position="73"/>
        <end position="182"/>
    </location>
</feature>
<dbReference type="PANTHER" id="PTHR36766">
    <property type="entry name" value="PLANT BROAD-SPECTRUM MILDEW RESISTANCE PROTEIN RPW8"/>
    <property type="match status" value="1"/>
</dbReference>
<name>A0AAW2KK30_SESRA</name>
<evidence type="ECO:0000313" key="3">
    <source>
        <dbReference type="EMBL" id="KAL0306762.1"/>
    </source>
</evidence>
<dbReference type="SUPFAM" id="SSF52540">
    <property type="entry name" value="P-loop containing nucleoside triphosphate hydrolases"/>
    <property type="match status" value="1"/>
</dbReference>
<protein>
    <submittedName>
        <fullName evidence="3">Late blight resistance proteinR1B-17</fullName>
    </submittedName>
</protein>
<dbReference type="PANTHER" id="PTHR36766:SF44">
    <property type="entry name" value="NBS-CODING RESISTANCE GENE ANALOG"/>
    <property type="match status" value="1"/>
</dbReference>
<dbReference type="GO" id="GO:0006952">
    <property type="term" value="P:defense response"/>
    <property type="evidence" value="ECO:0007669"/>
    <property type="project" value="UniProtKB-KW"/>
</dbReference>
<keyword evidence="1" id="KW-0611">Plant defense</keyword>